<evidence type="ECO:0000313" key="2">
    <source>
        <dbReference type="Proteomes" id="UP001157006"/>
    </source>
</evidence>
<name>A0AAV1ARP9_VICFA</name>
<reference evidence="1 2" key="1">
    <citation type="submission" date="2023-01" db="EMBL/GenBank/DDBJ databases">
        <authorList>
            <person name="Kreplak J."/>
        </authorList>
    </citation>
    <scope>NUCLEOTIDE SEQUENCE [LARGE SCALE GENOMIC DNA]</scope>
</reference>
<keyword evidence="2" id="KW-1185">Reference proteome</keyword>
<evidence type="ECO:0000313" key="1">
    <source>
        <dbReference type="EMBL" id="CAI8612396.1"/>
    </source>
</evidence>
<sequence length="120" mass="13654">MIIPRLSEHREQLQIDLVEAANMTKSNCIFRAGWVKDHDVELNFAVVDDIESATQDDMKVPPHADTKVPALVDTKVSNQDDTKLSIQADTDEGFSEESGDLTWINKYVNHGVFRLWRENV</sequence>
<proteinExistence type="predicted"/>
<dbReference type="AlphaFoldDB" id="A0AAV1ARP9"/>
<organism evidence="1 2">
    <name type="scientific">Vicia faba</name>
    <name type="common">Broad bean</name>
    <name type="synonym">Faba vulgaris</name>
    <dbReference type="NCBI Taxonomy" id="3906"/>
    <lineage>
        <taxon>Eukaryota</taxon>
        <taxon>Viridiplantae</taxon>
        <taxon>Streptophyta</taxon>
        <taxon>Embryophyta</taxon>
        <taxon>Tracheophyta</taxon>
        <taxon>Spermatophyta</taxon>
        <taxon>Magnoliopsida</taxon>
        <taxon>eudicotyledons</taxon>
        <taxon>Gunneridae</taxon>
        <taxon>Pentapetalae</taxon>
        <taxon>rosids</taxon>
        <taxon>fabids</taxon>
        <taxon>Fabales</taxon>
        <taxon>Fabaceae</taxon>
        <taxon>Papilionoideae</taxon>
        <taxon>50 kb inversion clade</taxon>
        <taxon>NPAAA clade</taxon>
        <taxon>Hologalegina</taxon>
        <taxon>IRL clade</taxon>
        <taxon>Fabeae</taxon>
        <taxon>Vicia</taxon>
    </lineage>
</organism>
<accession>A0AAV1ARP9</accession>
<dbReference type="EMBL" id="OX451740">
    <property type="protein sequence ID" value="CAI8612396.1"/>
    <property type="molecule type" value="Genomic_DNA"/>
</dbReference>
<protein>
    <submittedName>
        <fullName evidence="1">Uncharacterized protein</fullName>
    </submittedName>
</protein>
<dbReference type="Proteomes" id="UP001157006">
    <property type="component" value="Chromosome 5"/>
</dbReference>
<gene>
    <name evidence="1" type="ORF">VFH_V032520</name>
</gene>